<organism evidence="2 3">
    <name type="scientific">Rubroshorea leprosula</name>
    <dbReference type="NCBI Taxonomy" id="152421"/>
    <lineage>
        <taxon>Eukaryota</taxon>
        <taxon>Viridiplantae</taxon>
        <taxon>Streptophyta</taxon>
        <taxon>Embryophyta</taxon>
        <taxon>Tracheophyta</taxon>
        <taxon>Spermatophyta</taxon>
        <taxon>Magnoliopsida</taxon>
        <taxon>eudicotyledons</taxon>
        <taxon>Gunneridae</taxon>
        <taxon>Pentapetalae</taxon>
        <taxon>rosids</taxon>
        <taxon>malvids</taxon>
        <taxon>Malvales</taxon>
        <taxon>Dipterocarpaceae</taxon>
        <taxon>Rubroshorea</taxon>
    </lineage>
</organism>
<keyword evidence="3" id="KW-1185">Reference proteome</keyword>
<gene>
    <name evidence="2" type="ORF">SLEP1_g3323</name>
</gene>
<evidence type="ECO:0000313" key="2">
    <source>
        <dbReference type="EMBL" id="GKU89141.1"/>
    </source>
</evidence>
<evidence type="ECO:0000313" key="3">
    <source>
        <dbReference type="Proteomes" id="UP001054252"/>
    </source>
</evidence>
<protein>
    <recommendedName>
        <fullName evidence="1">Tf2-1-like SH3-like domain-containing protein</fullName>
    </recommendedName>
</protein>
<dbReference type="EMBL" id="BPVZ01000003">
    <property type="protein sequence ID" value="GKU89141.1"/>
    <property type="molecule type" value="Genomic_DNA"/>
</dbReference>
<dbReference type="InterPro" id="IPR056924">
    <property type="entry name" value="SH3_Tf2-1"/>
</dbReference>
<sequence length="124" mass="13940">MLQKKLFARAIGPYPIMPKLGSKAYLPDSPNHYSTSLVFNVKDLLPYKGMFESLALSSSNIVGIVAPKESPLAHGYEVKNLLLHMAMRRLSRFWMINLLALNMEISDAIWCNGRDVHPLIILGE</sequence>
<reference evidence="2 3" key="1">
    <citation type="journal article" date="2021" name="Commun. Biol.">
        <title>The genome of Shorea leprosula (Dipterocarpaceae) highlights the ecological relevance of drought in aseasonal tropical rainforests.</title>
        <authorList>
            <person name="Ng K.K.S."/>
            <person name="Kobayashi M.J."/>
            <person name="Fawcett J.A."/>
            <person name="Hatakeyama M."/>
            <person name="Paape T."/>
            <person name="Ng C.H."/>
            <person name="Ang C.C."/>
            <person name="Tnah L.H."/>
            <person name="Lee C.T."/>
            <person name="Nishiyama T."/>
            <person name="Sese J."/>
            <person name="O'Brien M.J."/>
            <person name="Copetti D."/>
            <person name="Mohd Noor M.I."/>
            <person name="Ong R.C."/>
            <person name="Putra M."/>
            <person name="Sireger I.Z."/>
            <person name="Indrioko S."/>
            <person name="Kosugi Y."/>
            <person name="Izuno A."/>
            <person name="Isagi Y."/>
            <person name="Lee S.L."/>
            <person name="Shimizu K.K."/>
        </authorList>
    </citation>
    <scope>NUCLEOTIDE SEQUENCE [LARGE SCALE GENOMIC DNA]</scope>
    <source>
        <strain evidence="2">214</strain>
    </source>
</reference>
<name>A0AAV5HPC2_9ROSI</name>
<proteinExistence type="predicted"/>
<comment type="caution">
    <text evidence="2">The sequence shown here is derived from an EMBL/GenBank/DDBJ whole genome shotgun (WGS) entry which is preliminary data.</text>
</comment>
<dbReference type="AlphaFoldDB" id="A0AAV5HPC2"/>
<feature type="domain" description="Tf2-1-like SH3-like" evidence="1">
    <location>
        <begin position="3"/>
        <end position="47"/>
    </location>
</feature>
<dbReference type="Proteomes" id="UP001054252">
    <property type="component" value="Unassembled WGS sequence"/>
</dbReference>
<accession>A0AAV5HPC2</accession>
<dbReference type="Pfam" id="PF24626">
    <property type="entry name" value="SH3_Tf2-1"/>
    <property type="match status" value="1"/>
</dbReference>
<evidence type="ECO:0000259" key="1">
    <source>
        <dbReference type="Pfam" id="PF24626"/>
    </source>
</evidence>